<dbReference type="CDD" id="cd07991">
    <property type="entry name" value="LPLAT_LPCAT1-like"/>
    <property type="match status" value="1"/>
</dbReference>
<dbReference type="Pfam" id="PF01553">
    <property type="entry name" value="Acyltransferase"/>
    <property type="match status" value="1"/>
</dbReference>
<evidence type="ECO:0000259" key="18">
    <source>
        <dbReference type="PROSITE" id="PS50222"/>
    </source>
</evidence>
<dbReference type="InterPro" id="IPR002123">
    <property type="entry name" value="Plipid/glycerol_acylTrfase"/>
</dbReference>
<feature type="domain" description="EF-hand" evidence="18">
    <location>
        <begin position="435"/>
        <end position="470"/>
    </location>
</feature>
<dbReference type="Pfam" id="PF13202">
    <property type="entry name" value="EF-hand_5"/>
    <property type="match status" value="2"/>
</dbReference>
<dbReference type="SMART" id="SM00563">
    <property type="entry name" value="PlsC"/>
    <property type="match status" value="1"/>
</dbReference>
<dbReference type="InterPro" id="IPR002048">
    <property type="entry name" value="EF_hand_dom"/>
</dbReference>
<comment type="subcellular location">
    <subcellularLocation>
        <location evidence="1">Membrane</location>
    </subcellularLocation>
</comment>
<keyword evidence="8" id="KW-0106">Calcium</keyword>
<evidence type="ECO:0000256" key="6">
    <source>
        <dbReference type="ARBA" id="ARBA00022692"/>
    </source>
</evidence>
<dbReference type="SUPFAM" id="SSF47473">
    <property type="entry name" value="EF-hand"/>
    <property type="match status" value="1"/>
</dbReference>
<gene>
    <name evidence="20" type="primary">LOC101657066</name>
</gene>
<dbReference type="InterPro" id="IPR018247">
    <property type="entry name" value="EF_Hand_1_Ca_BS"/>
</dbReference>
<accession>A0ABM0IGN4</accession>
<evidence type="ECO:0000256" key="4">
    <source>
        <dbReference type="ARBA" id="ARBA00022516"/>
    </source>
</evidence>
<dbReference type="SMART" id="SM00054">
    <property type="entry name" value="EFh"/>
    <property type="match status" value="2"/>
</dbReference>
<evidence type="ECO:0000256" key="15">
    <source>
        <dbReference type="ARBA" id="ARBA00025707"/>
    </source>
</evidence>
<sequence>MSSKFDGSQSKDPPVLKEKGTDCASQLELWESKETSQKGKSLYLPAVANPFGQHTRIGAWRWVRIVLLGAVLVPVRVCCCFILFLFLWPFVILATIGRPVQPARPASNCRRQLTQPALRLLLQAVFRLLGFVVRVRGAKATRAEARLFVVAPHTTFFDVIACVAAGLPSLVLANRKLTFPGLRKVIQSTEPILVRRNDPASRKNTRNEILRRVRSGRRWRQIMIFPEGVCTNGSCLVTFKLGAFLPGVPVQPVLLRYPNTLDTVTWTWKGFSAFQIVLLTLSQAFTRMTIEFMPVYTPSDDEKQDPILFANTVRISMANALGLPVTDHTYEDCKLMISAGHLRLPMEAGLVEFTKLSQTLKLDWDSIQQHLDDYAAIAVASKGGKIGIEEFATFLKLPVSMPLRKLFALFDRNQDGSIDFREYVIGLTILCNPDNTEKILQVSFMLFDLDKDGFISEQELTTILQAAFGVPDLDVSKLFHEIAGPDKKHISFKTFKKFGLKHPVYAKLFSSYLDLQTAHSYSLPQAVEV</sequence>
<dbReference type="PROSITE" id="PS00018">
    <property type="entry name" value="EF_HAND_1"/>
    <property type="match status" value="2"/>
</dbReference>
<evidence type="ECO:0000313" key="19">
    <source>
        <dbReference type="Proteomes" id="UP000694863"/>
    </source>
</evidence>
<dbReference type="PRINTS" id="PR00450">
    <property type="entry name" value="RECOVERIN"/>
</dbReference>
<dbReference type="PANTHER" id="PTHR23063">
    <property type="entry name" value="PHOSPHOLIPID ACYLTRANSFERASE"/>
    <property type="match status" value="1"/>
</dbReference>
<dbReference type="Gene3D" id="1.10.238.10">
    <property type="entry name" value="EF-hand"/>
    <property type="match status" value="1"/>
</dbReference>
<comment type="similarity">
    <text evidence="3">Belongs to the 1-acyl-sn-glycerol-3-phosphate acyltransferase family.</text>
</comment>
<keyword evidence="7" id="KW-0479">Metal-binding</keyword>
<keyword evidence="9 17" id="KW-1133">Transmembrane helix</keyword>
<feature type="domain" description="EF-hand" evidence="18">
    <location>
        <begin position="398"/>
        <end position="433"/>
    </location>
</feature>
<evidence type="ECO:0000256" key="11">
    <source>
        <dbReference type="ARBA" id="ARBA00023136"/>
    </source>
</evidence>
<dbReference type="SUPFAM" id="SSF69593">
    <property type="entry name" value="Glycerol-3-phosphate (1)-acyltransferase"/>
    <property type="match status" value="1"/>
</dbReference>
<evidence type="ECO:0000256" key="3">
    <source>
        <dbReference type="ARBA" id="ARBA00008655"/>
    </source>
</evidence>
<dbReference type="InterPro" id="IPR011992">
    <property type="entry name" value="EF-hand-dom_pair"/>
</dbReference>
<keyword evidence="14" id="KW-0012">Acyltransferase</keyword>
<reference evidence="20" key="1">
    <citation type="submission" date="2025-08" db="UniProtKB">
        <authorList>
            <consortium name="RefSeq"/>
        </authorList>
    </citation>
    <scope>IDENTIFICATION</scope>
</reference>
<evidence type="ECO:0000256" key="9">
    <source>
        <dbReference type="ARBA" id="ARBA00022989"/>
    </source>
</evidence>
<dbReference type="GeneID" id="101657066"/>
<comment type="pathway">
    <text evidence="15">Phospholipid metabolism.</text>
</comment>
<comment type="pathway">
    <text evidence="2">Lipid metabolism; phospholipid metabolism.</text>
</comment>
<evidence type="ECO:0000313" key="20">
    <source>
        <dbReference type="RefSeq" id="XP_004699639.1"/>
    </source>
</evidence>
<evidence type="ECO:0000256" key="12">
    <source>
        <dbReference type="ARBA" id="ARBA00023209"/>
    </source>
</evidence>
<evidence type="ECO:0000256" key="1">
    <source>
        <dbReference type="ARBA" id="ARBA00004370"/>
    </source>
</evidence>
<keyword evidence="11 17" id="KW-0472">Membrane</keyword>
<dbReference type="PANTHER" id="PTHR23063:SF13">
    <property type="entry name" value="LYSOPHOSPHATIDYLCHOLINE ACYLTRANSFERASE 2B"/>
    <property type="match status" value="1"/>
</dbReference>
<keyword evidence="4" id="KW-0444">Lipid biosynthesis</keyword>
<feature type="compositionally biased region" description="Polar residues" evidence="16">
    <location>
        <begin position="1"/>
        <end position="11"/>
    </location>
</feature>
<feature type="region of interest" description="Disordered" evidence="16">
    <location>
        <begin position="1"/>
        <end position="22"/>
    </location>
</feature>
<keyword evidence="5" id="KW-0808">Transferase</keyword>
<evidence type="ECO:0000256" key="5">
    <source>
        <dbReference type="ARBA" id="ARBA00022679"/>
    </source>
</evidence>
<dbReference type="PROSITE" id="PS50222">
    <property type="entry name" value="EF_HAND_2"/>
    <property type="match status" value="2"/>
</dbReference>
<organism evidence="19 20">
    <name type="scientific">Echinops telfairi</name>
    <name type="common">Lesser hedgehog tenrec</name>
    <dbReference type="NCBI Taxonomy" id="9371"/>
    <lineage>
        <taxon>Eukaryota</taxon>
        <taxon>Metazoa</taxon>
        <taxon>Chordata</taxon>
        <taxon>Craniata</taxon>
        <taxon>Vertebrata</taxon>
        <taxon>Euteleostomi</taxon>
        <taxon>Mammalia</taxon>
        <taxon>Eutheria</taxon>
        <taxon>Afrotheria</taxon>
        <taxon>Tenrecidae</taxon>
        <taxon>Tenrecinae</taxon>
        <taxon>Echinops</taxon>
    </lineage>
</organism>
<evidence type="ECO:0000256" key="13">
    <source>
        <dbReference type="ARBA" id="ARBA00023264"/>
    </source>
</evidence>
<evidence type="ECO:0000256" key="10">
    <source>
        <dbReference type="ARBA" id="ARBA00023098"/>
    </source>
</evidence>
<keyword evidence="10" id="KW-0443">Lipid metabolism</keyword>
<evidence type="ECO:0000256" key="2">
    <source>
        <dbReference type="ARBA" id="ARBA00005074"/>
    </source>
</evidence>
<name>A0ABM0IGN4_ECHTE</name>
<keyword evidence="13" id="KW-1208">Phospholipid metabolism</keyword>
<dbReference type="InterPro" id="IPR045252">
    <property type="entry name" value="LPCAT1-like"/>
</dbReference>
<protein>
    <submittedName>
        <fullName evidence="20">Lysophosphatidylcholine acyltransferase 2B-like</fullName>
    </submittedName>
</protein>
<keyword evidence="19" id="KW-1185">Reference proteome</keyword>
<dbReference type="CDD" id="cd00051">
    <property type="entry name" value="EFh"/>
    <property type="match status" value="1"/>
</dbReference>
<keyword evidence="6 17" id="KW-0812">Transmembrane</keyword>
<dbReference type="Proteomes" id="UP000694863">
    <property type="component" value="Unplaced"/>
</dbReference>
<evidence type="ECO:0000256" key="16">
    <source>
        <dbReference type="SAM" id="MobiDB-lite"/>
    </source>
</evidence>
<keyword evidence="12" id="KW-0594">Phospholipid biosynthesis</keyword>
<dbReference type="RefSeq" id="XP_004699639.1">
    <property type="nucleotide sequence ID" value="XM_004699582.1"/>
</dbReference>
<feature type="transmembrane region" description="Helical" evidence="17">
    <location>
        <begin position="65"/>
        <end position="96"/>
    </location>
</feature>
<evidence type="ECO:0000256" key="8">
    <source>
        <dbReference type="ARBA" id="ARBA00022837"/>
    </source>
</evidence>
<evidence type="ECO:0000256" key="17">
    <source>
        <dbReference type="SAM" id="Phobius"/>
    </source>
</evidence>
<evidence type="ECO:0000256" key="14">
    <source>
        <dbReference type="ARBA" id="ARBA00023315"/>
    </source>
</evidence>
<evidence type="ECO:0000256" key="7">
    <source>
        <dbReference type="ARBA" id="ARBA00022723"/>
    </source>
</evidence>
<proteinExistence type="inferred from homology"/>